<dbReference type="PANTHER" id="PTHR43364">
    <property type="entry name" value="NADH-SPECIFIC METHYLGLYOXAL REDUCTASE-RELATED"/>
    <property type="match status" value="1"/>
</dbReference>
<evidence type="ECO:0000256" key="2">
    <source>
        <dbReference type="SAM" id="MobiDB-lite"/>
    </source>
</evidence>
<feature type="region of interest" description="Disordered" evidence="2">
    <location>
        <begin position="218"/>
        <end position="240"/>
    </location>
</feature>
<proteinExistence type="predicted"/>
<dbReference type="PRINTS" id="PR00069">
    <property type="entry name" value="ALDKETRDTASE"/>
</dbReference>
<organism evidence="4 5">
    <name type="scientific">Glycomyces paridis</name>
    <dbReference type="NCBI Taxonomy" id="2126555"/>
    <lineage>
        <taxon>Bacteria</taxon>
        <taxon>Bacillati</taxon>
        <taxon>Actinomycetota</taxon>
        <taxon>Actinomycetes</taxon>
        <taxon>Glycomycetales</taxon>
        <taxon>Glycomycetaceae</taxon>
        <taxon>Glycomyces</taxon>
    </lineage>
</organism>
<dbReference type="GO" id="GO:0016491">
    <property type="term" value="F:oxidoreductase activity"/>
    <property type="evidence" value="ECO:0007669"/>
    <property type="project" value="UniProtKB-KW"/>
</dbReference>
<dbReference type="InterPro" id="IPR036812">
    <property type="entry name" value="NAD(P)_OxRdtase_dom_sf"/>
</dbReference>
<protein>
    <submittedName>
        <fullName evidence="4">Aldo/keto reductase</fullName>
    </submittedName>
</protein>
<keyword evidence="5" id="KW-1185">Reference proteome</keyword>
<dbReference type="RefSeq" id="WP_136527675.1">
    <property type="nucleotide sequence ID" value="NZ_STGX01000001.1"/>
</dbReference>
<dbReference type="CDD" id="cd19081">
    <property type="entry name" value="AKR_AKR9C1"/>
    <property type="match status" value="1"/>
</dbReference>
<feature type="domain" description="NADP-dependent oxidoreductase" evidence="3">
    <location>
        <begin position="15"/>
        <end position="315"/>
    </location>
</feature>
<accession>A0A4S8PM98</accession>
<dbReference type="AlphaFoldDB" id="A0A4S8PM98"/>
<reference evidence="4 5" key="1">
    <citation type="journal article" date="2018" name="Int. J. Syst. Evol. Microbiol.">
        <title>Glycomyces paridis sp. nov., isolated from the medicinal plant Paris polyphylla.</title>
        <authorList>
            <person name="Fang X.M."/>
            <person name="Bai J.L."/>
            <person name="Su J."/>
            <person name="Zhao L.L."/>
            <person name="Liu H.Y."/>
            <person name="Ma B.P."/>
            <person name="Zhang Y.Q."/>
            <person name="Yu L.Y."/>
        </authorList>
    </citation>
    <scope>NUCLEOTIDE SEQUENCE [LARGE SCALE GENOMIC DNA]</scope>
    <source>
        <strain evidence="4 5">CPCC 204357</strain>
    </source>
</reference>
<keyword evidence="1" id="KW-0560">Oxidoreductase</keyword>
<dbReference type="GO" id="GO:0005829">
    <property type="term" value="C:cytosol"/>
    <property type="evidence" value="ECO:0007669"/>
    <property type="project" value="UniProtKB-ARBA"/>
</dbReference>
<gene>
    <name evidence="4" type="ORF">E9998_00040</name>
</gene>
<evidence type="ECO:0000259" key="3">
    <source>
        <dbReference type="Pfam" id="PF00248"/>
    </source>
</evidence>
<dbReference type="OrthoDB" id="3664926at2"/>
<dbReference type="InterPro" id="IPR050523">
    <property type="entry name" value="AKR_Detox_Biosynth"/>
</dbReference>
<dbReference type="InterPro" id="IPR020471">
    <property type="entry name" value="AKR"/>
</dbReference>
<dbReference type="PANTHER" id="PTHR43364:SF4">
    <property type="entry name" value="NAD(P)-LINKED OXIDOREDUCTASE SUPERFAMILY PROTEIN"/>
    <property type="match status" value="1"/>
</dbReference>
<name>A0A4S8PM98_9ACTN</name>
<dbReference type="Gene3D" id="3.20.20.100">
    <property type="entry name" value="NADP-dependent oxidoreductase domain"/>
    <property type="match status" value="1"/>
</dbReference>
<dbReference type="EMBL" id="STGX01000001">
    <property type="protein sequence ID" value="THV31897.1"/>
    <property type="molecule type" value="Genomic_DNA"/>
</dbReference>
<dbReference type="Proteomes" id="UP000305792">
    <property type="component" value="Unassembled WGS sequence"/>
</dbReference>
<dbReference type="SUPFAM" id="SSF51430">
    <property type="entry name" value="NAD(P)-linked oxidoreductase"/>
    <property type="match status" value="1"/>
</dbReference>
<comment type="caution">
    <text evidence="4">The sequence shown here is derived from an EMBL/GenBank/DDBJ whole genome shotgun (WGS) entry which is preliminary data.</text>
</comment>
<evidence type="ECO:0000313" key="4">
    <source>
        <dbReference type="EMBL" id="THV31897.1"/>
    </source>
</evidence>
<evidence type="ECO:0000256" key="1">
    <source>
        <dbReference type="ARBA" id="ARBA00023002"/>
    </source>
</evidence>
<feature type="compositionally biased region" description="Basic and acidic residues" evidence="2">
    <location>
        <begin position="229"/>
        <end position="240"/>
    </location>
</feature>
<dbReference type="FunFam" id="3.20.20.100:FF:000004">
    <property type="entry name" value="Oxidoreductase, aldo/keto reductase"/>
    <property type="match status" value="1"/>
</dbReference>
<evidence type="ECO:0000313" key="5">
    <source>
        <dbReference type="Proteomes" id="UP000305792"/>
    </source>
</evidence>
<dbReference type="InterPro" id="IPR023210">
    <property type="entry name" value="NADP_OxRdtase_dom"/>
</dbReference>
<dbReference type="Pfam" id="PF00248">
    <property type="entry name" value="Aldo_ket_red"/>
    <property type="match status" value="1"/>
</dbReference>
<sequence length="333" mass="37011">MEHRYLGRTGLKVSELCLGTMSFGAATDEPTSHAMLDRFTEAGGDFIDTADVYSIGGSETIVGNWQKQRSRDDLVIATKAYGDMGKASNDGGAGRKHLRSAVEASLKRLRTDYIDLYQIHVFDDATPIEETLSTLDDLVRSGKVRFLGASNYAGWQLQKSIDSARLHGWEPFSCLQPLYNLIDRDTELDLIPVCRNEGVGVIPWSPLRGGWLAGSYRRGMEGPPPGSRAETKAKETSRPWDADADERTWRVLDTLHEVAEKTGWTPAQVGLRWLMDRPGVTAPIIGPRTPAHLEDHLAVVDLRLEPEHAERLTAAGDKPKPYPFDLLDRFIRS</sequence>